<dbReference type="PROSITE" id="PS51704">
    <property type="entry name" value="GP_PDE"/>
    <property type="match status" value="1"/>
</dbReference>
<organism evidence="3 4">
    <name type="scientific">Nocardioides lentus</name>
    <dbReference type="NCBI Taxonomy" id="338077"/>
    <lineage>
        <taxon>Bacteria</taxon>
        <taxon>Bacillati</taxon>
        <taxon>Actinomycetota</taxon>
        <taxon>Actinomycetes</taxon>
        <taxon>Propionibacteriales</taxon>
        <taxon>Nocardioidaceae</taxon>
        <taxon>Nocardioides</taxon>
    </lineage>
</organism>
<evidence type="ECO:0000313" key="4">
    <source>
        <dbReference type="Proteomes" id="UP001501612"/>
    </source>
</evidence>
<feature type="signal peptide" evidence="1">
    <location>
        <begin position="1"/>
        <end position="37"/>
    </location>
</feature>
<keyword evidence="4" id="KW-1185">Reference proteome</keyword>
<dbReference type="GO" id="GO:0016787">
    <property type="term" value="F:hydrolase activity"/>
    <property type="evidence" value="ECO:0007669"/>
    <property type="project" value="UniProtKB-KW"/>
</dbReference>
<comment type="caution">
    <text evidence="3">The sequence shown here is derived from an EMBL/GenBank/DDBJ whole genome shotgun (WGS) entry which is preliminary data.</text>
</comment>
<dbReference type="Gene3D" id="3.20.20.190">
    <property type="entry name" value="Phosphatidylinositol (PI) phosphodiesterase"/>
    <property type="match status" value="1"/>
</dbReference>
<feature type="chain" id="PRO_5046100212" evidence="1">
    <location>
        <begin position="38"/>
        <end position="300"/>
    </location>
</feature>
<protein>
    <submittedName>
        <fullName evidence="3">Hydrolase</fullName>
    </submittedName>
</protein>
<reference evidence="4" key="1">
    <citation type="journal article" date="2019" name="Int. J. Syst. Evol. Microbiol.">
        <title>The Global Catalogue of Microorganisms (GCM) 10K type strain sequencing project: providing services to taxonomists for standard genome sequencing and annotation.</title>
        <authorList>
            <consortium name="The Broad Institute Genomics Platform"/>
            <consortium name="The Broad Institute Genome Sequencing Center for Infectious Disease"/>
            <person name="Wu L."/>
            <person name="Ma J."/>
        </authorList>
    </citation>
    <scope>NUCLEOTIDE SEQUENCE [LARGE SCALE GENOMIC DNA]</scope>
    <source>
        <strain evidence="4">JCM 14046</strain>
    </source>
</reference>
<gene>
    <name evidence="3" type="ORF">GCM10009737_13590</name>
</gene>
<sequence>MRLRPLRTTSVLTSLAAVLGASAAAAALGLGAAPASAAPDRGPDRGPGVDTEVVAHRGSSGVAPENTLASARQALRDRADEIENDVQRSADGVLVLMHDTTLARTTDAEQVFPGRAPWNVGDFTLRELRRLDAGSWFGPEYAGERIPTLAEWGRVVGNRADVLIEMKSPSLYPGIARDLDRALAETPFRTALRRDRLVVQSFEIDWLRAYEQASPAVPKGLLYGTRPTPQQIADAAGWTEWVNPSFRVIEESDVDAVQAAGLRIGVYTVNTGVDMRRLVRWGVDAIITDYPQVLRSVLGR</sequence>
<dbReference type="PANTHER" id="PTHR46211:SF1">
    <property type="entry name" value="GLYCEROPHOSPHODIESTER PHOSPHODIESTERASE, CYTOPLASMIC"/>
    <property type="match status" value="1"/>
</dbReference>
<keyword evidence="3" id="KW-0378">Hydrolase</keyword>
<dbReference type="InterPro" id="IPR017946">
    <property type="entry name" value="PLC-like_Pdiesterase_TIM-brl"/>
</dbReference>
<evidence type="ECO:0000259" key="2">
    <source>
        <dbReference type="PROSITE" id="PS51704"/>
    </source>
</evidence>
<dbReference type="RefSeq" id="WP_344005462.1">
    <property type="nucleotide sequence ID" value="NZ_BAAAMY010000004.1"/>
</dbReference>
<keyword evidence="1" id="KW-0732">Signal</keyword>
<dbReference type="PANTHER" id="PTHR46211">
    <property type="entry name" value="GLYCEROPHOSPHORYL DIESTER PHOSPHODIESTERASE"/>
    <property type="match status" value="1"/>
</dbReference>
<dbReference type="EMBL" id="BAAAMY010000004">
    <property type="protein sequence ID" value="GAA1913520.1"/>
    <property type="molecule type" value="Genomic_DNA"/>
</dbReference>
<dbReference type="SUPFAM" id="SSF51695">
    <property type="entry name" value="PLC-like phosphodiesterases"/>
    <property type="match status" value="1"/>
</dbReference>
<proteinExistence type="predicted"/>
<feature type="domain" description="GP-PDE" evidence="2">
    <location>
        <begin position="51"/>
        <end position="298"/>
    </location>
</feature>
<dbReference type="Pfam" id="PF03009">
    <property type="entry name" value="GDPD"/>
    <property type="match status" value="1"/>
</dbReference>
<dbReference type="Proteomes" id="UP001501612">
    <property type="component" value="Unassembled WGS sequence"/>
</dbReference>
<evidence type="ECO:0000313" key="3">
    <source>
        <dbReference type="EMBL" id="GAA1913520.1"/>
    </source>
</evidence>
<evidence type="ECO:0000256" key="1">
    <source>
        <dbReference type="SAM" id="SignalP"/>
    </source>
</evidence>
<name>A0ABP5AH74_9ACTN</name>
<accession>A0ABP5AH74</accession>
<dbReference type="InterPro" id="IPR030395">
    <property type="entry name" value="GP_PDE_dom"/>
</dbReference>